<evidence type="ECO:0000313" key="1">
    <source>
        <dbReference type="EMBL" id="KAA6372123.1"/>
    </source>
</evidence>
<dbReference type="InterPro" id="IPR012334">
    <property type="entry name" value="Pectin_lyas_fold"/>
</dbReference>
<dbReference type="SUPFAM" id="SSF51126">
    <property type="entry name" value="Pectin lyase-like"/>
    <property type="match status" value="1"/>
</dbReference>
<sequence>MENQNYNGVSNQHISISYPNQRCTVKNCTFSNCYATGNGGALNVMMSNQAPGYMSNCNFTNCTSTANGGGIWLAVGTATVFTMEGLLKFKDCRGGTGGAFYASIGSENSKLIINQMQIQDCSSSNIGGGMYLQSKLQAIVNIEQLTFKNCSSQSSGGGGAYIISESKGYITINQTTAEDCVCSKGNGGGIFVSIDFGASSQFKMINISVLRCKAQSDASNDIPPTGYGGGIFLTGYGDYNSLSKMLDFRKMKFNGNTANKSGQTMYVAISKVVEWCKDGTAGEYVKGNYSDGISNQNELQGIPVDSTTFFSQSSTQISSIQKYLEEFNHLIQ</sequence>
<name>A0A5J4UP67_9EUKA</name>
<dbReference type="Proteomes" id="UP000324800">
    <property type="component" value="Unassembled WGS sequence"/>
</dbReference>
<evidence type="ECO:0008006" key="3">
    <source>
        <dbReference type="Google" id="ProtNLM"/>
    </source>
</evidence>
<dbReference type="Gene3D" id="2.160.20.10">
    <property type="entry name" value="Single-stranded right-handed beta-helix, Pectin lyase-like"/>
    <property type="match status" value="1"/>
</dbReference>
<reference evidence="1 2" key="1">
    <citation type="submission" date="2019-03" db="EMBL/GenBank/DDBJ databases">
        <title>Single cell metagenomics reveals metabolic interactions within the superorganism composed of flagellate Streblomastix strix and complex community of Bacteroidetes bacteria on its surface.</title>
        <authorList>
            <person name="Treitli S.C."/>
            <person name="Kolisko M."/>
            <person name="Husnik F."/>
            <person name="Keeling P."/>
            <person name="Hampl V."/>
        </authorList>
    </citation>
    <scope>NUCLEOTIDE SEQUENCE [LARGE SCALE GENOMIC DNA]</scope>
    <source>
        <strain evidence="1">ST1C</strain>
    </source>
</reference>
<proteinExistence type="predicted"/>
<organism evidence="1 2">
    <name type="scientific">Streblomastix strix</name>
    <dbReference type="NCBI Taxonomy" id="222440"/>
    <lineage>
        <taxon>Eukaryota</taxon>
        <taxon>Metamonada</taxon>
        <taxon>Preaxostyla</taxon>
        <taxon>Oxymonadida</taxon>
        <taxon>Streblomastigidae</taxon>
        <taxon>Streblomastix</taxon>
    </lineage>
</organism>
<dbReference type="OrthoDB" id="10691442at2759"/>
<gene>
    <name evidence="1" type="ORF">EZS28_032351</name>
</gene>
<feature type="non-terminal residue" evidence="1">
    <location>
        <position position="332"/>
    </location>
</feature>
<dbReference type="SMART" id="SM00710">
    <property type="entry name" value="PbH1"/>
    <property type="match status" value="4"/>
</dbReference>
<dbReference type="AlphaFoldDB" id="A0A5J4UP67"/>
<dbReference type="EMBL" id="SNRW01013870">
    <property type="protein sequence ID" value="KAA6372123.1"/>
    <property type="molecule type" value="Genomic_DNA"/>
</dbReference>
<dbReference type="InterPro" id="IPR006626">
    <property type="entry name" value="PbH1"/>
</dbReference>
<accession>A0A5J4UP67</accession>
<dbReference type="InterPro" id="IPR011050">
    <property type="entry name" value="Pectin_lyase_fold/virulence"/>
</dbReference>
<evidence type="ECO:0000313" key="2">
    <source>
        <dbReference type="Proteomes" id="UP000324800"/>
    </source>
</evidence>
<comment type="caution">
    <text evidence="1">The sequence shown here is derived from an EMBL/GenBank/DDBJ whole genome shotgun (WGS) entry which is preliminary data.</text>
</comment>
<protein>
    <recommendedName>
        <fullName evidence="3">Right handed beta helix domain-containing protein</fullName>
    </recommendedName>
</protein>